<evidence type="ECO:0000313" key="10">
    <source>
        <dbReference type="Proteomes" id="UP000270834"/>
    </source>
</evidence>
<gene>
    <name evidence="9" type="ORF">ALP65_02135</name>
</gene>
<name>A0A3M5EPW6_PSEAI</name>
<dbReference type="PANTHER" id="PTHR45436">
    <property type="entry name" value="SENSOR HISTIDINE KINASE YKOH"/>
    <property type="match status" value="1"/>
</dbReference>
<evidence type="ECO:0000256" key="1">
    <source>
        <dbReference type="ARBA" id="ARBA00000085"/>
    </source>
</evidence>
<keyword evidence="7" id="KW-0812">Transmembrane</keyword>
<proteinExistence type="predicted"/>
<dbReference type="EC" id="2.7.13.3" evidence="2"/>
<evidence type="ECO:0000256" key="7">
    <source>
        <dbReference type="SAM" id="Phobius"/>
    </source>
</evidence>
<evidence type="ECO:0000256" key="4">
    <source>
        <dbReference type="ARBA" id="ARBA00022679"/>
    </source>
</evidence>
<keyword evidence="4" id="KW-0808">Transferase</keyword>
<comment type="catalytic activity">
    <reaction evidence="1">
        <text>ATP + protein L-histidine = ADP + protein N-phospho-L-histidine.</text>
        <dbReference type="EC" id="2.7.13.3"/>
    </reaction>
</comment>
<dbReference type="InterPro" id="IPR036097">
    <property type="entry name" value="HisK_dim/P_sf"/>
</dbReference>
<dbReference type="Gene3D" id="1.10.287.130">
    <property type="match status" value="1"/>
</dbReference>
<accession>A0A3M5EPW6</accession>
<sequence length="306" mass="34923">MRSIQRRLSVGLFAVLLVVGLVLAQTGLWLFDQGLRRYFAGNLREEAENLLVAMVRGPNGMQLDEQRLNPAFQRPYSGRYFVIELEKDTWRSRSLWDSELEVPHKKGLVQGLVDGPEEQRLLVFRGHYKRMGQKLRIVVAQDYTPILESFARVQWMGLGAGALALLLVLLLQRLTVRRSLRPLEEVRLQIAQLQQGQRSQLDNQAPEELEPLVEQINHLLAHTEETLKRSRNALGNLGHALKTPLAVLVSLAEREEMVEVVNTFTRRCASAPDCQADSHLGLSERWSDFRMADSLELERRFVAARS</sequence>
<dbReference type="GO" id="GO:0000155">
    <property type="term" value="F:phosphorelay sensor kinase activity"/>
    <property type="evidence" value="ECO:0007669"/>
    <property type="project" value="InterPro"/>
</dbReference>
<keyword evidence="7" id="KW-0472">Membrane</keyword>
<organism evidence="9 10">
    <name type="scientific">Pseudomonas aeruginosa</name>
    <dbReference type="NCBI Taxonomy" id="287"/>
    <lineage>
        <taxon>Bacteria</taxon>
        <taxon>Pseudomonadati</taxon>
        <taxon>Pseudomonadota</taxon>
        <taxon>Gammaproteobacteria</taxon>
        <taxon>Pseudomonadales</taxon>
        <taxon>Pseudomonadaceae</taxon>
        <taxon>Pseudomonas</taxon>
    </lineage>
</organism>
<protein>
    <recommendedName>
        <fullName evidence="2">histidine kinase</fullName>
        <ecNumber evidence="2">2.7.13.3</ecNumber>
    </recommendedName>
</protein>
<dbReference type="PANTHER" id="PTHR45436:SF5">
    <property type="entry name" value="SENSOR HISTIDINE KINASE TRCS"/>
    <property type="match status" value="1"/>
</dbReference>
<reference evidence="9 10" key="1">
    <citation type="submission" date="2018-08" db="EMBL/GenBank/DDBJ databases">
        <title>Recombination of ecologically and evolutionarily significant loci maintains genetic cohesion in the Pseudomonas syringae species complex.</title>
        <authorList>
            <person name="Dillon M."/>
            <person name="Thakur S."/>
            <person name="Almeida R.N.D."/>
            <person name="Weir B.S."/>
            <person name="Guttman D.S."/>
        </authorList>
    </citation>
    <scope>NUCLEOTIDE SEQUENCE [LARGE SCALE GENOMIC DNA]</scope>
    <source>
        <strain evidence="9 10">ICMP 7846</strain>
    </source>
</reference>
<keyword evidence="7" id="KW-1133">Transmembrane helix</keyword>
<dbReference type="PROSITE" id="PS50885">
    <property type="entry name" value="HAMP"/>
    <property type="match status" value="1"/>
</dbReference>
<dbReference type="InterPro" id="IPR003660">
    <property type="entry name" value="HAMP_dom"/>
</dbReference>
<evidence type="ECO:0000256" key="2">
    <source>
        <dbReference type="ARBA" id="ARBA00012438"/>
    </source>
</evidence>
<evidence type="ECO:0000256" key="3">
    <source>
        <dbReference type="ARBA" id="ARBA00022553"/>
    </source>
</evidence>
<evidence type="ECO:0000256" key="6">
    <source>
        <dbReference type="ARBA" id="ARBA00023012"/>
    </source>
</evidence>
<feature type="transmembrane region" description="Helical" evidence="7">
    <location>
        <begin position="153"/>
        <end position="171"/>
    </location>
</feature>
<dbReference type="GO" id="GO:0005886">
    <property type="term" value="C:plasma membrane"/>
    <property type="evidence" value="ECO:0007669"/>
    <property type="project" value="TreeGrafter"/>
</dbReference>
<dbReference type="Proteomes" id="UP000270834">
    <property type="component" value="Unassembled WGS sequence"/>
</dbReference>
<dbReference type="EMBL" id="RBSQ01000173">
    <property type="protein sequence ID" value="RMS63567.1"/>
    <property type="molecule type" value="Genomic_DNA"/>
</dbReference>
<dbReference type="AlphaFoldDB" id="A0A3M5EPW6"/>
<keyword evidence="5" id="KW-0418">Kinase</keyword>
<keyword evidence="6" id="KW-0902">Two-component regulatory system</keyword>
<keyword evidence="3" id="KW-0597">Phosphoprotein</keyword>
<comment type="caution">
    <text evidence="9">The sequence shown here is derived from an EMBL/GenBank/DDBJ whole genome shotgun (WGS) entry which is preliminary data.</text>
</comment>
<evidence type="ECO:0000256" key="5">
    <source>
        <dbReference type="ARBA" id="ARBA00022777"/>
    </source>
</evidence>
<evidence type="ECO:0000259" key="8">
    <source>
        <dbReference type="PROSITE" id="PS50885"/>
    </source>
</evidence>
<evidence type="ECO:0000313" key="9">
    <source>
        <dbReference type="EMBL" id="RMS63567.1"/>
    </source>
</evidence>
<dbReference type="SUPFAM" id="SSF47384">
    <property type="entry name" value="Homodimeric domain of signal transducing histidine kinase"/>
    <property type="match status" value="1"/>
</dbReference>
<feature type="domain" description="HAMP" evidence="8">
    <location>
        <begin position="177"/>
        <end position="228"/>
    </location>
</feature>
<dbReference type="InterPro" id="IPR050428">
    <property type="entry name" value="TCS_sensor_his_kinase"/>
</dbReference>